<dbReference type="InterPro" id="IPR023174">
    <property type="entry name" value="PDEase_CS"/>
</dbReference>
<accession>A0ABM1S7G3</accession>
<dbReference type="InterPro" id="IPR023088">
    <property type="entry name" value="PDEase"/>
</dbReference>
<dbReference type="PANTHER" id="PTHR11347">
    <property type="entry name" value="CYCLIC NUCLEOTIDE PHOSPHODIESTERASE"/>
    <property type="match status" value="1"/>
</dbReference>
<dbReference type="Gene3D" id="1.10.1300.10">
    <property type="entry name" value="3'5'-cyclic nucleotide phosphodiesterase, catalytic domain"/>
    <property type="match status" value="1"/>
</dbReference>
<evidence type="ECO:0000256" key="3">
    <source>
        <dbReference type="ARBA" id="ARBA00022723"/>
    </source>
</evidence>
<feature type="compositionally biased region" description="Polar residues" evidence="6">
    <location>
        <begin position="1"/>
        <end position="10"/>
    </location>
</feature>
<protein>
    <recommendedName>
        <fullName evidence="5">Phosphodiesterase</fullName>
        <ecNumber evidence="5">3.1.4.-</ecNumber>
    </recommendedName>
</protein>
<proteinExistence type="inferred from homology"/>
<dbReference type="InterPro" id="IPR036971">
    <property type="entry name" value="PDEase_catalytic_dom_sf"/>
</dbReference>
<dbReference type="GeneID" id="106457800"/>
<evidence type="ECO:0000256" key="4">
    <source>
        <dbReference type="ARBA" id="ARBA00022801"/>
    </source>
</evidence>
<reference evidence="9" key="1">
    <citation type="submission" date="2025-08" db="UniProtKB">
        <authorList>
            <consortium name="RefSeq"/>
        </authorList>
    </citation>
    <scope>IDENTIFICATION</scope>
    <source>
        <tissue evidence="9">Muscle</tissue>
    </source>
</reference>
<dbReference type="PRINTS" id="PR00387">
    <property type="entry name" value="PDIESTERASE1"/>
</dbReference>
<evidence type="ECO:0000256" key="5">
    <source>
        <dbReference type="RuleBase" id="RU363067"/>
    </source>
</evidence>
<feature type="compositionally biased region" description="Low complexity" evidence="6">
    <location>
        <begin position="14"/>
        <end position="25"/>
    </location>
</feature>
<evidence type="ECO:0000313" key="9">
    <source>
        <dbReference type="RefSeq" id="XP_022239568.1"/>
    </source>
</evidence>
<keyword evidence="3 5" id="KW-0479">Metal-binding</keyword>
<dbReference type="SUPFAM" id="SSF109604">
    <property type="entry name" value="HD-domain/PDEase-like"/>
    <property type="match status" value="1"/>
</dbReference>
<feature type="region of interest" description="Disordered" evidence="6">
    <location>
        <begin position="85"/>
        <end position="112"/>
    </location>
</feature>
<dbReference type="RefSeq" id="XP_022239568.1">
    <property type="nucleotide sequence ID" value="XM_022383860.1"/>
</dbReference>
<evidence type="ECO:0000259" key="7">
    <source>
        <dbReference type="PROSITE" id="PS51845"/>
    </source>
</evidence>
<evidence type="ECO:0000256" key="2">
    <source>
        <dbReference type="ARBA" id="ARBA00022535"/>
    </source>
</evidence>
<name>A0ABM1S7G3_LIMPO</name>
<comment type="similarity">
    <text evidence="1 5">Belongs to the cyclic nucleotide phosphodiesterase family.</text>
</comment>
<evidence type="ECO:0000313" key="8">
    <source>
        <dbReference type="Proteomes" id="UP000694941"/>
    </source>
</evidence>
<evidence type="ECO:0000256" key="1">
    <source>
        <dbReference type="ARBA" id="ARBA00007648"/>
    </source>
</evidence>
<feature type="domain" description="PDEase" evidence="7">
    <location>
        <begin position="559"/>
        <end position="880"/>
    </location>
</feature>
<dbReference type="SUPFAM" id="SSF55781">
    <property type="entry name" value="GAF domain-like"/>
    <property type="match status" value="2"/>
</dbReference>
<feature type="region of interest" description="Disordered" evidence="6">
    <location>
        <begin position="1"/>
        <end position="48"/>
    </location>
</feature>
<dbReference type="InterPro" id="IPR029016">
    <property type="entry name" value="GAF-like_dom_sf"/>
</dbReference>
<comment type="cofactor">
    <cofactor evidence="5">
        <name>a divalent metal cation</name>
        <dbReference type="ChEBI" id="CHEBI:60240"/>
    </cofactor>
    <text evidence="5">Binds 2 divalent metal cations per subunit. Site 1 may preferentially bind zinc ions, while site 2 has a preference for magnesium and/or manganese ions.</text>
</comment>
<keyword evidence="4 5" id="KW-0378">Hydrolase</keyword>
<dbReference type="SMART" id="SM00471">
    <property type="entry name" value="HDc"/>
    <property type="match status" value="1"/>
</dbReference>
<gene>
    <name evidence="9" type="primary">LOC106457800</name>
</gene>
<dbReference type="CDD" id="cd00077">
    <property type="entry name" value="HDc"/>
    <property type="match status" value="1"/>
</dbReference>
<dbReference type="SMART" id="SM00065">
    <property type="entry name" value="GAF"/>
    <property type="match status" value="2"/>
</dbReference>
<dbReference type="PROSITE" id="PS00126">
    <property type="entry name" value="PDEASE_I_1"/>
    <property type="match status" value="1"/>
</dbReference>
<organism evidence="8 9">
    <name type="scientific">Limulus polyphemus</name>
    <name type="common">Atlantic horseshoe crab</name>
    <dbReference type="NCBI Taxonomy" id="6850"/>
    <lineage>
        <taxon>Eukaryota</taxon>
        <taxon>Metazoa</taxon>
        <taxon>Ecdysozoa</taxon>
        <taxon>Arthropoda</taxon>
        <taxon>Chelicerata</taxon>
        <taxon>Merostomata</taxon>
        <taxon>Xiphosura</taxon>
        <taxon>Limulidae</taxon>
        <taxon>Limulus</taxon>
    </lineage>
</organism>
<evidence type="ECO:0000256" key="6">
    <source>
        <dbReference type="SAM" id="MobiDB-lite"/>
    </source>
</evidence>
<dbReference type="Gene3D" id="3.30.450.40">
    <property type="match status" value="2"/>
</dbReference>
<sequence>MSKARNQVGNNRRLPPLLSITSSSPDIEQPSRIPSPCSNSGGKQHIKSPFGSRYHRNCCSPYRALSPGPGCYLDTMSENRTNLRFPHSRSPQFNGGSKHLSVSPGGMTRSTSHDNLNRKGLNQKEVEHFLQKNPDFLEDYVINNVESELLEKWMIRNIRKTSKRSTSNEVNGRTQRKTSLSRWKFCVHADKGKMLQDLTTSLYTSPNKVQVLSELAATIASAVNAECWNLYLYDKANQTLQSFTREDINRPNYEGPICKISIEIGTTVAAFVAQTLETVRTTNKERDPRFPDGVPVDPKLVAYILAHPIRLSNGELTGVLELYKKSEDGPFHEEDEEVINSYLVWGGIALHYAEMYSNMARQRKLNNFLLAVVRSIFQDMISMDSVIVKIMTFAQKLVNADRASLFLVDGHSKELYARIFDVSGELDDGSFKAILEASKEIRFPIGKGIAGHVALTGESLNISNAYNDERFNRTVDQQTGYKTHNLLCMPIFIRNNIIGVVQMVNKEGGPFTKADEEAFATFASYCGLALHHAKLYDKIQRSEKKYKVALEVLSYHNTCTETEVNEIKQSPALPNTAALHDFRFSPYSLDYDQKVLAAIHMFVELFGLQKFDQDSLVRFTITIRKNYRRVPYHNWAHGFSVANAMYVIIKKSRGTFKPLEELSLFVACLCHDLDHRGKTNQFLVKSASPLAAIYTTSTLEHHHFNQTVSILQQDGHNIFKNLTSDEYKQVLGNIKHCILATDLALFFPNKAKLKEIIDDGRFDWKHPEHRLLLEAIAMTACDLCASTKPWEQQESTVKVIFEEFYEQGDAERAQGRDPVPMMDRTKLHEQPASQNIGVIINFSSAASLKLFTGISYEIGTYFIQTTESNLAQWQALANQQSSSLENQTKAIQYKEERVSEVKQALEDCEEENNINEEFDQEHVQNKEIFKPEDQRDSLSN</sequence>
<dbReference type="InterPro" id="IPR002073">
    <property type="entry name" value="PDEase_catalytic_dom"/>
</dbReference>
<dbReference type="InterPro" id="IPR003607">
    <property type="entry name" value="HD/PDEase_dom"/>
</dbReference>
<dbReference type="Pfam" id="PF00233">
    <property type="entry name" value="PDEase_I"/>
    <property type="match status" value="1"/>
</dbReference>
<keyword evidence="2" id="KW-0140">cGMP</keyword>
<dbReference type="PROSITE" id="PS51845">
    <property type="entry name" value="PDEASE_I_2"/>
    <property type="match status" value="1"/>
</dbReference>
<feature type="region of interest" description="Disordered" evidence="6">
    <location>
        <begin position="915"/>
        <end position="940"/>
    </location>
</feature>
<dbReference type="InterPro" id="IPR003018">
    <property type="entry name" value="GAF"/>
</dbReference>
<keyword evidence="8" id="KW-1185">Reference proteome</keyword>
<dbReference type="Proteomes" id="UP000694941">
    <property type="component" value="Unplaced"/>
</dbReference>
<dbReference type="Pfam" id="PF01590">
    <property type="entry name" value="GAF"/>
    <property type="match status" value="2"/>
</dbReference>
<dbReference type="EC" id="3.1.4.-" evidence="5"/>
<feature type="compositionally biased region" description="Basic and acidic residues" evidence="6">
    <location>
        <begin position="920"/>
        <end position="940"/>
    </location>
</feature>